<feature type="coiled-coil region" evidence="1">
    <location>
        <begin position="113"/>
        <end position="140"/>
    </location>
</feature>
<dbReference type="Pfam" id="PF10400">
    <property type="entry name" value="Vir_act_alpha_C"/>
    <property type="match status" value="1"/>
</dbReference>
<accession>A0A0R2JJM6</accession>
<feature type="domain" description="Transcription regulator PadR N-terminal" evidence="2">
    <location>
        <begin position="7"/>
        <end position="81"/>
    </location>
</feature>
<reference evidence="4 5" key="1">
    <citation type="journal article" date="2015" name="Genome Announc.">
        <title>Expanding the biotechnology potential of lactobacilli through comparative genomics of 213 strains and associated genera.</title>
        <authorList>
            <person name="Sun Z."/>
            <person name="Harris H.M."/>
            <person name="McCann A."/>
            <person name="Guo C."/>
            <person name="Argimon S."/>
            <person name="Zhang W."/>
            <person name="Yang X."/>
            <person name="Jeffery I.B."/>
            <person name="Cooney J.C."/>
            <person name="Kagawa T.F."/>
            <person name="Liu W."/>
            <person name="Song Y."/>
            <person name="Salvetti E."/>
            <person name="Wrobel A."/>
            <person name="Rasinkangas P."/>
            <person name="Parkhill J."/>
            <person name="Rea M.C."/>
            <person name="O'Sullivan O."/>
            <person name="Ritari J."/>
            <person name="Douillard F.P."/>
            <person name="Paul Ross R."/>
            <person name="Yang R."/>
            <person name="Briner A.E."/>
            <person name="Felis G.E."/>
            <person name="de Vos W.M."/>
            <person name="Barrangou R."/>
            <person name="Klaenhammer T.R."/>
            <person name="Caufield P.W."/>
            <person name="Cui Y."/>
            <person name="Zhang H."/>
            <person name="O'Toole P.W."/>
        </authorList>
    </citation>
    <scope>NUCLEOTIDE SEQUENCE [LARGE SCALE GENOMIC DNA]</scope>
    <source>
        <strain evidence="4 5">DSM 20014</strain>
    </source>
</reference>
<comment type="caution">
    <text evidence="4">The sequence shown here is derived from an EMBL/GenBank/DDBJ whole genome shotgun (WGS) entry which is preliminary data.</text>
</comment>
<dbReference type="PATRIC" id="fig|1620.3.peg.1151"/>
<dbReference type="PANTHER" id="PTHR43252:SF6">
    <property type="entry name" value="NEGATIVE TRANSCRIPTION REGULATOR PADR"/>
    <property type="match status" value="1"/>
</dbReference>
<dbReference type="EMBL" id="JQCD01000031">
    <property type="protein sequence ID" value="KRN76086.1"/>
    <property type="molecule type" value="Genomic_DNA"/>
</dbReference>
<evidence type="ECO:0000313" key="4">
    <source>
        <dbReference type="EMBL" id="KRN76086.1"/>
    </source>
</evidence>
<proteinExistence type="predicted"/>
<dbReference type="OrthoDB" id="9783723at2"/>
<evidence type="ECO:0000313" key="5">
    <source>
        <dbReference type="Proteomes" id="UP000051673"/>
    </source>
</evidence>
<dbReference type="PANTHER" id="PTHR43252">
    <property type="entry name" value="TRANSCRIPTIONAL REGULATOR YQJI"/>
    <property type="match status" value="1"/>
</dbReference>
<evidence type="ECO:0000256" key="1">
    <source>
        <dbReference type="SAM" id="Coils"/>
    </source>
</evidence>
<evidence type="ECO:0000259" key="3">
    <source>
        <dbReference type="Pfam" id="PF10400"/>
    </source>
</evidence>
<dbReference type="AlphaFoldDB" id="A0A0R2JJM6"/>
<dbReference type="STRING" id="1620.IV67_GL001137"/>
<dbReference type="InterPro" id="IPR018309">
    <property type="entry name" value="Tscrpt_reg_PadR_C"/>
</dbReference>
<dbReference type="InterPro" id="IPR036388">
    <property type="entry name" value="WH-like_DNA-bd_sf"/>
</dbReference>
<keyword evidence="1" id="KW-0175">Coiled coil</keyword>
<protein>
    <submittedName>
        <fullName evidence="4">PadR family transcriptional regulator</fullName>
    </submittedName>
</protein>
<dbReference type="Proteomes" id="UP000051673">
    <property type="component" value="Unassembled WGS sequence"/>
</dbReference>
<name>A0A0R2JJM6_9LACO</name>
<dbReference type="Gene3D" id="1.10.10.10">
    <property type="entry name" value="Winged helix-like DNA-binding domain superfamily/Winged helix DNA-binding domain"/>
    <property type="match status" value="1"/>
</dbReference>
<dbReference type="RefSeq" id="WP_057788988.1">
    <property type="nucleotide sequence ID" value="NZ_JQCD01000031.1"/>
</dbReference>
<organism evidence="4 5">
    <name type="scientific">Weissella minor</name>
    <dbReference type="NCBI Taxonomy" id="1620"/>
    <lineage>
        <taxon>Bacteria</taxon>
        <taxon>Bacillati</taxon>
        <taxon>Bacillota</taxon>
        <taxon>Bacilli</taxon>
        <taxon>Lactobacillales</taxon>
        <taxon>Lactobacillaceae</taxon>
        <taxon>Weissella</taxon>
    </lineage>
</organism>
<dbReference type="Pfam" id="PF03551">
    <property type="entry name" value="PadR"/>
    <property type="match status" value="1"/>
</dbReference>
<keyword evidence="5" id="KW-1185">Reference proteome</keyword>
<dbReference type="SUPFAM" id="SSF46785">
    <property type="entry name" value="Winged helix' DNA-binding domain"/>
    <property type="match status" value="1"/>
</dbReference>
<feature type="domain" description="Transcription regulator PadR C-terminal" evidence="3">
    <location>
        <begin position="94"/>
        <end position="170"/>
    </location>
</feature>
<gene>
    <name evidence="4" type="ORF">IV67_GL001137</name>
</gene>
<dbReference type="InterPro" id="IPR036390">
    <property type="entry name" value="WH_DNA-bd_sf"/>
</dbReference>
<dbReference type="InterPro" id="IPR005149">
    <property type="entry name" value="Tscrpt_reg_PadR_N"/>
</dbReference>
<evidence type="ECO:0000259" key="2">
    <source>
        <dbReference type="Pfam" id="PF03551"/>
    </source>
</evidence>
<sequence>MKGKHVILGLLNTRGGLTGYQIKEIVQTQLHHFYDGGFGMIYPTLKKLEEAEMVSKETISQDDKPNKNVFYITDLGKTEFNQAVNQKTEPEVLKSDFLMKLYFGASLDSGNDVTFLKEELVRKQASLQQLVENIEKWRNDGMSDHQLFTVEYGMAYYRAAIEVIEKRLAEIS</sequence>
<dbReference type="Gene3D" id="6.10.140.1570">
    <property type="match status" value="1"/>
</dbReference>